<evidence type="ECO:0000256" key="1">
    <source>
        <dbReference type="ARBA" id="ARBA00008887"/>
    </source>
</evidence>
<proteinExistence type="inferred from homology"/>
<dbReference type="Pfam" id="PF08385">
    <property type="entry name" value="DHC_N1"/>
    <property type="match status" value="1"/>
</dbReference>
<feature type="compositionally biased region" description="Basic and acidic residues" evidence="2">
    <location>
        <begin position="993"/>
        <end position="1002"/>
    </location>
</feature>
<name>A0A167R9N3_CALVF</name>
<comment type="similarity">
    <text evidence="1">Belongs to the dynein heavy chain family.</text>
</comment>
<dbReference type="InterPro" id="IPR026983">
    <property type="entry name" value="DHC"/>
</dbReference>
<sequence>MPTPLSPTESHMALSPTEGSLPSLSSTLPTSESTTTVNGSASGSHPGNGHAHPPGSTLQFDSAVFKQYLELLLTAVVGASPEELESIWDDDEWEAKVERFAEDTSGGMGALYVVKMLRPTEDDTLPPTYTYHLTSTISYDPPPSATLALIKRQPTLDTSIPLAQQLHMLNLYSPAEGSAPYESLHSLVHLGVAPWFDAYVSRKGGGRELKGGGALTGMGKEDRQAGVPLTKRKFAELELSLLHLQQNVEIPEIHLGVNPQIQRVVDQAYARGEKPTIDDLSQQYLSDSSFLNRLQGDVNSWIKQIQTVTRLDREVSSGTASQEINFWLGLERELEHVDNQLNDDGVRMIMEVLRSAKRYRATVGFHADTGLNDHMARVKNYNNLMKDFPLNELLSATDLDKISDALYQIFSHLNKKLRLSSYPIRRALPLVEAISRDFTSVLLNVLASHRLMYLPYDTFAHIMTQTGEVFKMWDEQVKEFTNVAREVTRKRSERFIPIKIQAEHVKLQERIGFLRGFRERHEQLRVMTAPGRRGPGGVEGVMDAEMEEEVRAAYDGVRNVDVMDVTPEGTEIWVQAETTYNERIARVENQIISRMRDRLGMARNASEMFRAFSKFNALFVRPKIRSAIQEYQTQLIESVKDDIQQLHAKMRGQYRKSEAFHMAQMRDLPEISSTIIWARQIERQLRMYMKRVEDVLGKEWHHYAEGQRLQQESESFRKKLDVRKVYEAWLHEVNRRDMSIRGKLFDVVRSRGTGLGGGQQYTLHVNYDSQTISLFKEVRNLLWLNVQIPHAINNIAKEAKRVYPHAISLMETVRTYGQTVELVEREENQAVGPLVAEYRIQAQEMIARGINYKWEYYVNTYDTAAFGAEGTESKHLAYIRNFATGVNLLQDKTNNAIELYRNINKEVEELSTCAYSSETFSAHLAKIQSIIDKLNLEGYANLEHWVTQLDARIEENLVRRLERIVEAWCLEFDTAAGREDDVRTREGKRRGEKRKENDKDGHMHVKPIVHEIRIQNQVIFLDPPIEYARESWLRQLHEWLGVICSLRRIHTSSYEIGLQTTGSQHADLTYTSLLLRLDMQTLERPFTLVEAKVQEIKDYVAKWLQFQSLWDLEPEAVFARLGDSLASWQQLLIEIKRTRATFDNSDTSHAFGVCTIDYEQVQSRVNAKYDAWQKDILNRFGVKLGNAMKEMHASITKARHDLENHSIEGLMAGAGGRRF</sequence>
<feature type="domain" description="Dynein heavy chain tail" evidence="3">
    <location>
        <begin position="291"/>
        <end position="861"/>
    </location>
</feature>
<gene>
    <name evidence="4" type="ORF">CALVIDRAFT_594889</name>
</gene>
<dbReference type="Proteomes" id="UP000076738">
    <property type="component" value="Unassembled WGS sequence"/>
</dbReference>
<organism evidence="4 5">
    <name type="scientific">Calocera viscosa (strain TUFC12733)</name>
    <dbReference type="NCBI Taxonomy" id="1330018"/>
    <lineage>
        <taxon>Eukaryota</taxon>
        <taxon>Fungi</taxon>
        <taxon>Dikarya</taxon>
        <taxon>Basidiomycota</taxon>
        <taxon>Agaricomycotina</taxon>
        <taxon>Dacrymycetes</taxon>
        <taxon>Dacrymycetales</taxon>
        <taxon>Dacrymycetaceae</taxon>
        <taxon>Calocera</taxon>
    </lineage>
</organism>
<dbReference type="GO" id="GO:0051959">
    <property type="term" value="F:dynein light intermediate chain binding"/>
    <property type="evidence" value="ECO:0007669"/>
    <property type="project" value="InterPro"/>
</dbReference>
<feature type="region of interest" description="Disordered" evidence="2">
    <location>
        <begin position="980"/>
        <end position="1002"/>
    </location>
</feature>
<dbReference type="STRING" id="1330018.A0A167R9N3"/>
<feature type="region of interest" description="Disordered" evidence="2">
    <location>
        <begin position="1"/>
        <end position="56"/>
    </location>
</feature>
<dbReference type="PANTHER" id="PTHR46532:SF4">
    <property type="entry name" value="AAA+ ATPASE DOMAIN-CONTAINING PROTEIN"/>
    <property type="match status" value="1"/>
</dbReference>
<evidence type="ECO:0000256" key="2">
    <source>
        <dbReference type="SAM" id="MobiDB-lite"/>
    </source>
</evidence>
<dbReference type="AlphaFoldDB" id="A0A167R9N3"/>
<dbReference type="PANTHER" id="PTHR46532">
    <property type="entry name" value="MALE FERTILITY FACTOR KL5"/>
    <property type="match status" value="1"/>
</dbReference>
<evidence type="ECO:0000259" key="3">
    <source>
        <dbReference type="Pfam" id="PF08385"/>
    </source>
</evidence>
<accession>A0A167R9N3</accession>
<dbReference type="InterPro" id="IPR013594">
    <property type="entry name" value="Dynein_heavy_tail"/>
</dbReference>
<dbReference type="GO" id="GO:0005858">
    <property type="term" value="C:axonemal dynein complex"/>
    <property type="evidence" value="ECO:0007669"/>
    <property type="project" value="TreeGrafter"/>
</dbReference>
<dbReference type="GO" id="GO:0045505">
    <property type="term" value="F:dynein intermediate chain binding"/>
    <property type="evidence" value="ECO:0007669"/>
    <property type="project" value="InterPro"/>
</dbReference>
<dbReference type="EMBL" id="KV417268">
    <property type="protein sequence ID" value="KZP00698.1"/>
    <property type="molecule type" value="Genomic_DNA"/>
</dbReference>
<protein>
    <submittedName>
        <fullName evidence="4">Dynein heavy chain</fullName>
    </submittedName>
</protein>
<feature type="compositionally biased region" description="Low complexity" evidence="2">
    <location>
        <begin position="14"/>
        <end position="36"/>
    </location>
</feature>
<reference evidence="4 5" key="1">
    <citation type="journal article" date="2016" name="Mol. Biol. Evol.">
        <title>Comparative Genomics of Early-Diverging Mushroom-Forming Fungi Provides Insights into the Origins of Lignocellulose Decay Capabilities.</title>
        <authorList>
            <person name="Nagy L.G."/>
            <person name="Riley R."/>
            <person name="Tritt A."/>
            <person name="Adam C."/>
            <person name="Daum C."/>
            <person name="Floudas D."/>
            <person name="Sun H."/>
            <person name="Yadav J.S."/>
            <person name="Pangilinan J."/>
            <person name="Larsson K.H."/>
            <person name="Matsuura K."/>
            <person name="Barry K."/>
            <person name="Labutti K."/>
            <person name="Kuo R."/>
            <person name="Ohm R.A."/>
            <person name="Bhattacharya S.S."/>
            <person name="Shirouzu T."/>
            <person name="Yoshinaga Y."/>
            <person name="Martin F.M."/>
            <person name="Grigoriev I.V."/>
            <person name="Hibbett D.S."/>
        </authorList>
    </citation>
    <scope>NUCLEOTIDE SEQUENCE [LARGE SCALE GENOMIC DNA]</scope>
    <source>
        <strain evidence="4 5">TUFC12733</strain>
    </source>
</reference>
<dbReference type="GO" id="GO:0007018">
    <property type="term" value="P:microtubule-based movement"/>
    <property type="evidence" value="ECO:0007669"/>
    <property type="project" value="InterPro"/>
</dbReference>
<keyword evidence="5" id="KW-1185">Reference proteome</keyword>
<evidence type="ECO:0000313" key="4">
    <source>
        <dbReference type="EMBL" id="KZP00698.1"/>
    </source>
</evidence>
<evidence type="ECO:0000313" key="5">
    <source>
        <dbReference type="Proteomes" id="UP000076738"/>
    </source>
</evidence>
<dbReference type="OrthoDB" id="447173at2759"/>